<reference evidence="3" key="1">
    <citation type="journal article" date="2014" name="Proc. Natl. Acad. Sci. U.S.A.">
        <title>Extensive sampling of basidiomycete genomes demonstrates inadequacy of the white-rot/brown-rot paradigm for wood decay fungi.</title>
        <authorList>
            <person name="Riley R."/>
            <person name="Salamov A.A."/>
            <person name="Brown D.W."/>
            <person name="Nagy L.G."/>
            <person name="Floudas D."/>
            <person name="Held B.W."/>
            <person name="Levasseur A."/>
            <person name="Lombard V."/>
            <person name="Morin E."/>
            <person name="Otillar R."/>
            <person name="Lindquist E.A."/>
            <person name="Sun H."/>
            <person name="LaButti K.M."/>
            <person name="Schmutz J."/>
            <person name="Jabbour D."/>
            <person name="Luo H."/>
            <person name="Baker S.E."/>
            <person name="Pisabarro A.G."/>
            <person name="Walton J.D."/>
            <person name="Blanchette R.A."/>
            <person name="Henrissat B."/>
            <person name="Martin F."/>
            <person name="Cullen D."/>
            <person name="Hibbett D.S."/>
            <person name="Grigoriev I.V."/>
        </authorList>
    </citation>
    <scope>NUCLEOTIDE SEQUENCE [LARGE SCALE GENOMIC DNA]</scope>
    <source>
        <strain evidence="3">PC15</strain>
    </source>
</reference>
<organism evidence="2 3">
    <name type="scientific">Pleurotus ostreatus (strain PC15)</name>
    <name type="common">Oyster mushroom</name>
    <dbReference type="NCBI Taxonomy" id="1137138"/>
    <lineage>
        <taxon>Eukaryota</taxon>
        <taxon>Fungi</taxon>
        <taxon>Dikarya</taxon>
        <taxon>Basidiomycota</taxon>
        <taxon>Agaricomycotina</taxon>
        <taxon>Agaricomycetes</taxon>
        <taxon>Agaricomycetidae</taxon>
        <taxon>Agaricales</taxon>
        <taxon>Pleurotineae</taxon>
        <taxon>Pleurotaceae</taxon>
        <taxon>Pleurotus</taxon>
    </lineage>
</organism>
<protein>
    <submittedName>
        <fullName evidence="2">Uncharacterized protein</fullName>
    </submittedName>
</protein>
<dbReference type="STRING" id="1137138.A0A067NG97"/>
<dbReference type="AlphaFoldDB" id="A0A067NG97"/>
<evidence type="ECO:0000256" key="1">
    <source>
        <dbReference type="SAM" id="Phobius"/>
    </source>
</evidence>
<gene>
    <name evidence="2" type="ORF">PLEOSDRAFT_1113651</name>
</gene>
<keyword evidence="1" id="KW-0472">Membrane</keyword>
<dbReference type="InParanoid" id="A0A067NG97"/>
<proteinExistence type="predicted"/>
<dbReference type="Proteomes" id="UP000027073">
    <property type="component" value="Unassembled WGS sequence"/>
</dbReference>
<dbReference type="HOGENOM" id="CLU_014826_0_0_1"/>
<evidence type="ECO:0000313" key="3">
    <source>
        <dbReference type="Proteomes" id="UP000027073"/>
    </source>
</evidence>
<keyword evidence="1" id="KW-1133">Transmembrane helix</keyword>
<dbReference type="OrthoDB" id="2559662at2759"/>
<dbReference type="CDD" id="cd11296">
    <property type="entry name" value="O-FucT_like"/>
    <property type="match status" value="1"/>
</dbReference>
<accession>A0A067NG97</accession>
<feature type="transmembrane region" description="Helical" evidence="1">
    <location>
        <begin position="27"/>
        <end position="45"/>
    </location>
</feature>
<keyword evidence="1" id="KW-0812">Transmembrane</keyword>
<sequence length="492" mass="56097">MAGYFYEQLSNRRFSGQLSTITGRRRVVFILLGSLTLFFIFASLHPTSRDYISKSYYDLTTSGASAALKTSPPTYERLREYEKSLPQHNLDLPFPEGRTGRYVKFTNQIKMLGWNNVQNEVLMNAHLAYESKRAYVFQDYVWKADYYPWPESQFRENPPRTPLAALIAGPVAGGPWPEGDNAPRSISEPWFDVVCPQAERRIINTRDVKGPVRDAMGSAVFQHWKDLLLNAPERCIEIVPADRSEDGFPQTFDLWLWGSYRVLDLWESFSKSPVSTLLGSSPIVNSAVDRNEYLFLPRGPRPAHPISPNPYDRMLAMHVRRGDFKEACIGLATWNSTFYSWNLFSWLPDRFTPPPGGEWGSNTPENTEKYMEHCLPPADAIVAKARQARADYQKASPPGRTRALDVMYILSNDASEWMDALKQALRNDGWHTIATSKDLTLDEEQTDVNMAVDMDIARRAAVFIGNGWSSFTSNIVHRRLADGREAISNRFW</sequence>
<evidence type="ECO:0000313" key="2">
    <source>
        <dbReference type="EMBL" id="KDQ26000.1"/>
    </source>
</evidence>
<name>A0A067NG97_PLEO1</name>
<dbReference type="EMBL" id="KL198010">
    <property type="protein sequence ID" value="KDQ26000.1"/>
    <property type="molecule type" value="Genomic_DNA"/>
</dbReference>
<dbReference type="Gene3D" id="3.40.50.11350">
    <property type="match status" value="1"/>
</dbReference>